<dbReference type="GO" id="GO:0006635">
    <property type="term" value="P:fatty acid beta-oxidation"/>
    <property type="evidence" value="ECO:0007669"/>
    <property type="project" value="TreeGrafter"/>
</dbReference>
<dbReference type="EMBL" id="CP000490">
    <property type="protein sequence ID" value="ABL71294.1"/>
    <property type="molecule type" value="Genomic_DNA"/>
</dbReference>
<keyword evidence="2 3" id="KW-0456">Lyase</keyword>
<dbReference type="InterPro" id="IPR001753">
    <property type="entry name" value="Enoyl-CoA_hydra/iso"/>
</dbReference>
<evidence type="ECO:0000313" key="4">
    <source>
        <dbReference type="Proteomes" id="UP000000361"/>
    </source>
</evidence>
<dbReference type="GO" id="GO:0004300">
    <property type="term" value="F:enoyl-CoA hydratase activity"/>
    <property type="evidence" value="ECO:0007669"/>
    <property type="project" value="UniProtKB-EC"/>
</dbReference>
<evidence type="ECO:0000256" key="2">
    <source>
        <dbReference type="ARBA" id="ARBA00023239"/>
    </source>
</evidence>
<dbReference type="eggNOG" id="COG1024">
    <property type="taxonomic scope" value="Bacteria"/>
</dbReference>
<dbReference type="SUPFAM" id="SSF52096">
    <property type="entry name" value="ClpP/crotonase"/>
    <property type="match status" value="1"/>
</dbReference>
<dbReference type="HOGENOM" id="CLU_009834_7_2_5"/>
<protein>
    <submittedName>
        <fullName evidence="3">Enoyl-CoA hydratase</fullName>
        <ecNumber evidence="3">4.2.1.17</ecNumber>
    </submittedName>
</protein>
<dbReference type="PANTHER" id="PTHR11941">
    <property type="entry name" value="ENOYL-COA HYDRATASE-RELATED"/>
    <property type="match status" value="1"/>
</dbReference>
<gene>
    <name evidence="3" type="ordered locus">Pden_3213</name>
</gene>
<name>A1B700_PARDP</name>
<dbReference type="Gene3D" id="3.90.226.10">
    <property type="entry name" value="2-enoyl-CoA Hydratase, Chain A, domain 1"/>
    <property type="match status" value="1"/>
</dbReference>
<dbReference type="OrthoDB" id="9781757at2"/>
<dbReference type="Pfam" id="PF00378">
    <property type="entry name" value="ECH_1"/>
    <property type="match status" value="1"/>
</dbReference>
<evidence type="ECO:0000313" key="3">
    <source>
        <dbReference type="EMBL" id="ABL71294.1"/>
    </source>
</evidence>
<dbReference type="CDD" id="cd06558">
    <property type="entry name" value="crotonase-like"/>
    <property type="match status" value="1"/>
</dbReference>
<proteinExistence type="inferred from homology"/>
<dbReference type="Proteomes" id="UP000000361">
    <property type="component" value="Chromosome 2"/>
</dbReference>
<sequence length="267" mass="28357">MAQAKILTEREGAVLRVTLNDPATRNSLTPELVAGLHRALVAADEDQTVSCVVLTGAGKGFCAGGNIKDMRDGNDPMFRGTPHEMQEGYRNGIQALPRLFNRLDVPVIAAVNGSAIGAGCDLACMCDIRVGASDTKFAESFMRVGLVSGDGGAWYLPRVVGLPRALEMALTCATLDAQEALAFGLVTHVVEPGALLDKAMDLAHAIAAHPPRSIRLNKRLLKRSNEIDLEAALELAASYQAIVQNTADQKEAVSALLEKRAPAYVGR</sequence>
<dbReference type="PANTHER" id="PTHR11941:SF54">
    <property type="entry name" value="ENOYL-COA HYDRATASE, MITOCHONDRIAL"/>
    <property type="match status" value="1"/>
</dbReference>
<organism evidence="3 4">
    <name type="scientific">Paracoccus denitrificans (strain Pd 1222)</name>
    <dbReference type="NCBI Taxonomy" id="318586"/>
    <lineage>
        <taxon>Bacteria</taxon>
        <taxon>Pseudomonadati</taxon>
        <taxon>Pseudomonadota</taxon>
        <taxon>Alphaproteobacteria</taxon>
        <taxon>Rhodobacterales</taxon>
        <taxon>Paracoccaceae</taxon>
        <taxon>Paracoccus</taxon>
    </lineage>
</organism>
<dbReference type="AlphaFoldDB" id="A1B700"/>
<dbReference type="STRING" id="318586.Pden_3213"/>
<dbReference type="GeneID" id="93452885"/>
<evidence type="ECO:0000256" key="1">
    <source>
        <dbReference type="ARBA" id="ARBA00005254"/>
    </source>
</evidence>
<dbReference type="KEGG" id="pde:Pden_3213"/>
<reference evidence="4" key="1">
    <citation type="submission" date="2006-12" db="EMBL/GenBank/DDBJ databases">
        <title>Complete sequence of chromosome 2 of Paracoccus denitrificans PD1222.</title>
        <authorList>
            <person name="Copeland A."/>
            <person name="Lucas S."/>
            <person name="Lapidus A."/>
            <person name="Barry K."/>
            <person name="Detter J.C."/>
            <person name="Glavina del Rio T."/>
            <person name="Hammon N."/>
            <person name="Israni S."/>
            <person name="Dalin E."/>
            <person name="Tice H."/>
            <person name="Pitluck S."/>
            <person name="Munk A.C."/>
            <person name="Brettin T."/>
            <person name="Bruce D."/>
            <person name="Han C."/>
            <person name="Tapia R."/>
            <person name="Gilna P."/>
            <person name="Schmutz J."/>
            <person name="Larimer F."/>
            <person name="Land M."/>
            <person name="Hauser L."/>
            <person name="Kyrpides N."/>
            <person name="Lykidis A."/>
            <person name="Spiro S."/>
            <person name="Richardson D.J."/>
            <person name="Moir J.W.B."/>
            <person name="Ferguson S.J."/>
            <person name="van Spanning R.J.M."/>
            <person name="Richardson P."/>
        </authorList>
    </citation>
    <scope>NUCLEOTIDE SEQUENCE [LARGE SCALE GENOMIC DNA]</scope>
    <source>
        <strain evidence="4">Pd 1222</strain>
    </source>
</reference>
<dbReference type="InterPro" id="IPR014748">
    <property type="entry name" value="Enoyl-CoA_hydra_C"/>
</dbReference>
<keyword evidence="4" id="KW-1185">Reference proteome</keyword>
<accession>A1B700</accession>
<dbReference type="RefSeq" id="WP_011749479.1">
    <property type="nucleotide sequence ID" value="NC_008687.1"/>
</dbReference>
<dbReference type="InterPro" id="IPR029045">
    <property type="entry name" value="ClpP/crotonase-like_dom_sf"/>
</dbReference>
<dbReference type="EnsemblBacteria" id="ABL71294">
    <property type="protein sequence ID" value="ABL71294"/>
    <property type="gene ID" value="Pden_3213"/>
</dbReference>
<dbReference type="EC" id="4.2.1.17" evidence="3"/>
<comment type="similarity">
    <text evidence="1">Belongs to the enoyl-CoA hydratase/isomerase family.</text>
</comment>
<dbReference type="Gene3D" id="1.10.12.10">
    <property type="entry name" value="Lyase 2-enoyl-coa Hydratase, Chain A, domain 2"/>
    <property type="match status" value="1"/>
</dbReference>